<name>A0ABZ1C6K9_9BACT</name>
<accession>A0ABZ1C6K9</accession>
<proteinExistence type="predicted"/>
<evidence type="ECO:0000313" key="1">
    <source>
        <dbReference type="EMBL" id="WRQ87229.1"/>
    </source>
</evidence>
<dbReference type="RefSeq" id="WP_221029358.1">
    <property type="nucleotide sequence ID" value="NZ_CP139781.1"/>
</dbReference>
<protein>
    <recommendedName>
        <fullName evidence="3">VanZ-like domain-containing protein</fullName>
    </recommendedName>
</protein>
<organism evidence="1 2">
    <name type="scientific">Actomonas aquatica</name>
    <dbReference type="NCBI Taxonomy" id="2866162"/>
    <lineage>
        <taxon>Bacteria</taxon>
        <taxon>Pseudomonadati</taxon>
        <taxon>Verrucomicrobiota</taxon>
        <taxon>Opitutia</taxon>
        <taxon>Opitutales</taxon>
        <taxon>Opitutaceae</taxon>
        <taxon>Actomonas</taxon>
    </lineage>
</organism>
<sequence length="136" mass="15293">MKSFGYVRDPLCLLTMALYALNRWALKPQLTGGGFMHDHFNDLLLIPAALPLILWVQRKLGWRDHDQAPRWSEIGLHLAIWGVICEIAGPSIAAHATGDWRDLVAYTVGAAVAGLWWQRRSLPRRARVPSELKADS</sequence>
<evidence type="ECO:0000313" key="2">
    <source>
        <dbReference type="Proteomes" id="UP000738431"/>
    </source>
</evidence>
<reference evidence="1 2" key="1">
    <citation type="submission" date="2023-12" db="EMBL/GenBank/DDBJ databases">
        <title>Description of an unclassified Opitutus bacterium of Verrucomicrobiota.</title>
        <authorList>
            <person name="Zhang D.-F."/>
        </authorList>
    </citation>
    <scope>NUCLEOTIDE SEQUENCE [LARGE SCALE GENOMIC DNA]</scope>
    <source>
        <strain evidence="1 2">WL0086</strain>
    </source>
</reference>
<gene>
    <name evidence="1" type="ORF">K1X11_020645</name>
</gene>
<evidence type="ECO:0008006" key="3">
    <source>
        <dbReference type="Google" id="ProtNLM"/>
    </source>
</evidence>
<dbReference type="Proteomes" id="UP000738431">
    <property type="component" value="Chromosome"/>
</dbReference>
<dbReference type="EMBL" id="CP139781">
    <property type="protein sequence ID" value="WRQ87229.1"/>
    <property type="molecule type" value="Genomic_DNA"/>
</dbReference>
<keyword evidence="2" id="KW-1185">Reference proteome</keyword>